<proteinExistence type="predicted"/>
<feature type="domain" description="DUF2281" evidence="1">
    <location>
        <begin position="9"/>
        <end position="41"/>
    </location>
</feature>
<accession>B4VXV7</accession>
<dbReference type="AlphaFoldDB" id="B4VXV7"/>
<dbReference type="InterPro" id="IPR018739">
    <property type="entry name" value="DUF2281"/>
</dbReference>
<gene>
    <name evidence="2" type="ORF">MC7420_4360</name>
</gene>
<dbReference type="STRING" id="118168.MC7420_4360"/>
<keyword evidence="3" id="KW-1185">Reference proteome</keyword>
<dbReference type="Pfam" id="PF10047">
    <property type="entry name" value="DUF2281"/>
    <property type="match status" value="1"/>
</dbReference>
<evidence type="ECO:0000313" key="3">
    <source>
        <dbReference type="Proteomes" id="UP000003835"/>
    </source>
</evidence>
<dbReference type="RefSeq" id="WP_006103554.1">
    <property type="nucleotide sequence ID" value="NZ_DS989859.1"/>
</dbReference>
<evidence type="ECO:0000259" key="1">
    <source>
        <dbReference type="Pfam" id="PF10047"/>
    </source>
</evidence>
<protein>
    <recommendedName>
        <fullName evidence="1">DUF2281 domain-containing protein</fullName>
    </recommendedName>
</protein>
<dbReference type="HOGENOM" id="CLU_2494389_0_0_3"/>
<sequence>MTIRETTIAKLQQLPEPLLHQVSDFIDFLRYKQQHSTATDKPNSDVKKAWLQWFESVDRLEVSPNQPASK</sequence>
<name>B4VXV7_9CYAN</name>
<evidence type="ECO:0000313" key="2">
    <source>
        <dbReference type="EMBL" id="EDX73113.1"/>
    </source>
</evidence>
<reference evidence="2 3" key="1">
    <citation type="submission" date="2008-07" db="EMBL/GenBank/DDBJ databases">
        <authorList>
            <person name="Tandeau de Marsac N."/>
            <person name="Ferriera S."/>
            <person name="Johnson J."/>
            <person name="Kravitz S."/>
            <person name="Beeson K."/>
            <person name="Sutton G."/>
            <person name="Rogers Y.-H."/>
            <person name="Friedman R."/>
            <person name="Frazier M."/>
            <person name="Venter J.C."/>
        </authorList>
    </citation>
    <scope>NUCLEOTIDE SEQUENCE [LARGE SCALE GENOMIC DNA]</scope>
    <source>
        <strain evidence="2 3">PCC 7420</strain>
    </source>
</reference>
<dbReference type="Proteomes" id="UP000003835">
    <property type="component" value="Unassembled WGS sequence"/>
</dbReference>
<dbReference type="EMBL" id="DS989859">
    <property type="protein sequence ID" value="EDX73113.1"/>
    <property type="molecule type" value="Genomic_DNA"/>
</dbReference>
<dbReference type="eggNOG" id="ENOG50330KD">
    <property type="taxonomic scope" value="Bacteria"/>
</dbReference>
<organism evidence="2 3">
    <name type="scientific">Coleofasciculus chthonoplastes PCC 7420</name>
    <dbReference type="NCBI Taxonomy" id="118168"/>
    <lineage>
        <taxon>Bacteria</taxon>
        <taxon>Bacillati</taxon>
        <taxon>Cyanobacteriota</taxon>
        <taxon>Cyanophyceae</taxon>
        <taxon>Coleofasciculales</taxon>
        <taxon>Coleofasciculaceae</taxon>
        <taxon>Coleofasciculus</taxon>
    </lineage>
</organism>